<dbReference type="EMBL" id="LNAL01000008">
    <property type="protein sequence ID" value="KUG06349.1"/>
    <property type="molecule type" value="Genomic_DNA"/>
</dbReference>
<dbReference type="RefSeq" id="WP_059072045.1">
    <property type="nucleotide sequence ID" value="NZ_LNAL01000008.1"/>
</dbReference>
<dbReference type="InterPro" id="IPR025665">
    <property type="entry name" value="Beta-barrel_OMP_2"/>
</dbReference>
<evidence type="ECO:0000313" key="4">
    <source>
        <dbReference type="Proteomes" id="UP000054223"/>
    </source>
</evidence>
<gene>
    <name evidence="3" type="ORF">ASU33_03045</name>
</gene>
<evidence type="ECO:0000259" key="2">
    <source>
        <dbReference type="Pfam" id="PF13568"/>
    </source>
</evidence>
<comment type="caution">
    <text evidence="3">The sequence shown here is derived from an EMBL/GenBank/DDBJ whole genome shotgun (WGS) entry which is preliminary data.</text>
</comment>
<evidence type="ECO:0000256" key="1">
    <source>
        <dbReference type="SAM" id="SignalP"/>
    </source>
</evidence>
<protein>
    <recommendedName>
        <fullName evidence="2">Outer membrane protein beta-barrel domain-containing protein</fullName>
    </recommendedName>
</protein>
<feature type="chain" id="PRO_5040874281" description="Outer membrane protein beta-barrel domain-containing protein" evidence="1">
    <location>
        <begin position="21"/>
        <end position="219"/>
    </location>
</feature>
<keyword evidence="1" id="KW-0732">Signal</keyword>
<dbReference type="AlphaFoldDB" id="A0A9X0L3E5"/>
<keyword evidence="4" id="KW-1185">Reference proteome</keyword>
<organism evidence="3 4">
    <name type="scientific">Solirubrum puertoriconensis</name>
    <dbReference type="NCBI Taxonomy" id="1751427"/>
    <lineage>
        <taxon>Bacteria</taxon>
        <taxon>Pseudomonadati</taxon>
        <taxon>Bacteroidota</taxon>
        <taxon>Cytophagia</taxon>
        <taxon>Cytophagales</taxon>
    </lineage>
</organism>
<feature type="signal peptide" evidence="1">
    <location>
        <begin position="1"/>
        <end position="20"/>
    </location>
</feature>
<dbReference type="Proteomes" id="UP000054223">
    <property type="component" value="Unassembled WGS sequence"/>
</dbReference>
<dbReference type="Pfam" id="PF13568">
    <property type="entry name" value="OMP_b-brl_2"/>
    <property type="match status" value="1"/>
</dbReference>
<proteinExistence type="predicted"/>
<sequence>MKHFVFVLTFLALATLSAQAQGIRFGVKAGANYSNLAGDVVDEDRYESKFGVHGGLMLNVGLVDDGFLSLQPEILFSQKGFKYADRDVTIGNDRLRFTGKLTYNYLDVPVLLKINAGGLFFEAGPQFGYLLSASDDIEVTRNGQTQTSSQNYSDLDDVKRTEVGYAAGLGFQAKSGPMIGLRYNGSFTDFADDGYQGDEFRNARNSVFLLSVGFMFGGD</sequence>
<name>A0A9X0L3E5_SOLP1</name>
<dbReference type="OrthoDB" id="838174at2"/>
<evidence type="ECO:0000313" key="3">
    <source>
        <dbReference type="EMBL" id="KUG06349.1"/>
    </source>
</evidence>
<accession>A0A9X0L3E5</accession>
<reference evidence="3 4" key="1">
    <citation type="submission" date="2015-11" db="EMBL/GenBank/DDBJ databases">
        <title>Solirubrum puertoriconensis gen. nov. an environmental bacteria isolated in Puerto Rico.</title>
        <authorList>
            <person name="Cuebas-Irizarry M.F."/>
            <person name="Montalvo-Rodriguez R."/>
        </authorList>
    </citation>
    <scope>NUCLEOTIDE SEQUENCE [LARGE SCALE GENOMIC DNA]</scope>
    <source>
        <strain evidence="3 4">MC1A</strain>
    </source>
</reference>
<feature type="domain" description="Outer membrane protein beta-barrel" evidence="2">
    <location>
        <begin position="19"/>
        <end position="190"/>
    </location>
</feature>